<dbReference type="OrthoDB" id="6169039at2"/>
<accession>A0A3S0R0K4</accession>
<proteinExistence type="predicted"/>
<evidence type="ECO:0000313" key="1">
    <source>
        <dbReference type="EMBL" id="RTR01902.1"/>
    </source>
</evidence>
<dbReference type="RefSeq" id="WP_126484724.1">
    <property type="nucleotide sequence ID" value="NZ_RXNS01000012.1"/>
</dbReference>
<name>A0A3S0R0K4_9GAMM</name>
<organism evidence="1 2">
    <name type="scientific">Halomonas nitroreducens</name>
    <dbReference type="NCBI Taxonomy" id="447425"/>
    <lineage>
        <taxon>Bacteria</taxon>
        <taxon>Pseudomonadati</taxon>
        <taxon>Pseudomonadota</taxon>
        <taxon>Gammaproteobacteria</taxon>
        <taxon>Oceanospirillales</taxon>
        <taxon>Halomonadaceae</taxon>
        <taxon>Halomonas</taxon>
    </lineage>
</organism>
<keyword evidence="2" id="KW-1185">Reference proteome</keyword>
<dbReference type="EMBL" id="RXNS01000012">
    <property type="protein sequence ID" value="RTR01902.1"/>
    <property type="molecule type" value="Genomic_DNA"/>
</dbReference>
<reference evidence="1 2" key="1">
    <citation type="submission" date="2018-12" db="EMBL/GenBank/DDBJ databases">
        <authorList>
            <person name="Yu L."/>
        </authorList>
    </citation>
    <scope>NUCLEOTIDE SEQUENCE [LARGE SCALE GENOMIC DNA]</scope>
    <source>
        <strain evidence="1 2">11S</strain>
    </source>
</reference>
<dbReference type="Proteomes" id="UP000267400">
    <property type="component" value="Unassembled WGS sequence"/>
</dbReference>
<sequence>MTRVWQAWLPSDVQAPEAEFALSIDYPATLLSSPNGADFVFYKPEADAGGFNLEPAENAPVRQAISRMFNLTVPA</sequence>
<gene>
    <name evidence="1" type="ORF">EKG36_12890</name>
</gene>
<protein>
    <submittedName>
        <fullName evidence="1">Uncharacterized protein</fullName>
    </submittedName>
</protein>
<evidence type="ECO:0000313" key="2">
    <source>
        <dbReference type="Proteomes" id="UP000267400"/>
    </source>
</evidence>
<dbReference type="AlphaFoldDB" id="A0A3S0R0K4"/>
<comment type="caution">
    <text evidence="1">The sequence shown here is derived from an EMBL/GenBank/DDBJ whole genome shotgun (WGS) entry which is preliminary data.</text>
</comment>